<evidence type="ECO:0000313" key="2">
    <source>
        <dbReference type="EMBL" id="PTL38846.1"/>
    </source>
</evidence>
<gene>
    <name evidence="2" type="ORF">C6Y45_09430</name>
</gene>
<dbReference type="PROSITE" id="PS51257">
    <property type="entry name" value="PROKAR_LIPOPROTEIN"/>
    <property type="match status" value="1"/>
</dbReference>
<name>A0A2T4U614_9BACI</name>
<protein>
    <recommendedName>
        <fullName evidence="4">DUF3221 domain-containing protein</fullName>
    </recommendedName>
</protein>
<keyword evidence="3" id="KW-1185">Reference proteome</keyword>
<dbReference type="Gene3D" id="2.40.50.140">
    <property type="entry name" value="Nucleic acid-binding proteins"/>
    <property type="match status" value="1"/>
</dbReference>
<dbReference type="InterPro" id="IPR021598">
    <property type="entry name" value="DUF3221"/>
</dbReference>
<dbReference type="Pfam" id="PF11518">
    <property type="entry name" value="DUF3221"/>
    <property type="match status" value="1"/>
</dbReference>
<reference evidence="2 3" key="1">
    <citation type="submission" date="2018-03" db="EMBL/GenBank/DDBJ databases">
        <title>Alkalicoccus saliphilus sp. nov., isolated from a mineral pool.</title>
        <authorList>
            <person name="Zhao B."/>
        </authorList>
    </citation>
    <scope>NUCLEOTIDE SEQUENCE [LARGE SCALE GENOMIC DNA]</scope>
    <source>
        <strain evidence="2 3">6AG</strain>
    </source>
</reference>
<evidence type="ECO:0008006" key="4">
    <source>
        <dbReference type="Google" id="ProtNLM"/>
    </source>
</evidence>
<accession>A0A2T4U614</accession>
<feature type="chain" id="PRO_5039083815" description="DUF3221 domain-containing protein" evidence="1">
    <location>
        <begin position="24"/>
        <end position="158"/>
    </location>
</feature>
<comment type="caution">
    <text evidence="2">The sequence shown here is derived from an EMBL/GenBank/DDBJ whole genome shotgun (WGS) entry which is preliminary data.</text>
</comment>
<evidence type="ECO:0000313" key="3">
    <source>
        <dbReference type="Proteomes" id="UP000240509"/>
    </source>
</evidence>
<evidence type="ECO:0000256" key="1">
    <source>
        <dbReference type="SAM" id="SignalP"/>
    </source>
</evidence>
<dbReference type="AlphaFoldDB" id="A0A2T4U614"/>
<dbReference type="Proteomes" id="UP000240509">
    <property type="component" value="Unassembled WGS sequence"/>
</dbReference>
<proteinExistence type="predicted"/>
<dbReference type="InterPro" id="IPR012340">
    <property type="entry name" value="NA-bd_OB-fold"/>
</dbReference>
<keyword evidence="1" id="KW-0732">Signal</keyword>
<feature type="signal peptide" evidence="1">
    <location>
        <begin position="1"/>
        <end position="23"/>
    </location>
</feature>
<dbReference type="EMBL" id="PZJJ01000013">
    <property type="protein sequence ID" value="PTL38846.1"/>
    <property type="molecule type" value="Genomic_DNA"/>
</dbReference>
<sequence length="158" mass="17299">MFMKYVWMIVLLLLAACSGGENEPPEITGYVTAVDGEEFFVTAEEAQDFSSTGGLEEYYTAIMFSGISEEVTPGVKVEVWADAVAESYPAQAGADAVHVLEPEQPEGAMDEFEAVRRALEETELEGNLAVADASFEEDVWTVELVEIMEGDRETVQVE</sequence>
<organism evidence="2 3">
    <name type="scientific">Alkalicoccus saliphilus</name>
    <dbReference type="NCBI Taxonomy" id="200989"/>
    <lineage>
        <taxon>Bacteria</taxon>
        <taxon>Bacillati</taxon>
        <taxon>Bacillota</taxon>
        <taxon>Bacilli</taxon>
        <taxon>Bacillales</taxon>
        <taxon>Bacillaceae</taxon>
        <taxon>Alkalicoccus</taxon>
    </lineage>
</organism>